<reference evidence="7" key="1">
    <citation type="journal article" date="2020" name="bioRxiv">
        <title>Comparative genomics of Chlamydomonas.</title>
        <authorList>
            <person name="Craig R.J."/>
            <person name="Hasan A.R."/>
            <person name="Ness R.W."/>
            <person name="Keightley P.D."/>
        </authorList>
    </citation>
    <scope>NUCLEOTIDE SEQUENCE</scope>
    <source>
        <strain evidence="7">CCAP 11/70</strain>
    </source>
</reference>
<dbReference type="InterPro" id="IPR002893">
    <property type="entry name" value="Znf_MYND"/>
</dbReference>
<dbReference type="Pfam" id="PF01753">
    <property type="entry name" value="zf-MYND"/>
    <property type="match status" value="1"/>
</dbReference>
<dbReference type="PROSITE" id="PS50865">
    <property type="entry name" value="ZF_MYND_2"/>
    <property type="match status" value="1"/>
</dbReference>
<feature type="region of interest" description="Disordered" evidence="5">
    <location>
        <begin position="372"/>
        <end position="399"/>
    </location>
</feature>
<comment type="caution">
    <text evidence="7">The sequence shown here is derived from an EMBL/GenBank/DDBJ whole genome shotgun (WGS) entry which is preliminary data.</text>
</comment>
<evidence type="ECO:0000256" key="3">
    <source>
        <dbReference type="ARBA" id="ARBA00022833"/>
    </source>
</evidence>
<evidence type="ECO:0000256" key="1">
    <source>
        <dbReference type="ARBA" id="ARBA00022723"/>
    </source>
</evidence>
<evidence type="ECO:0000256" key="2">
    <source>
        <dbReference type="ARBA" id="ARBA00022771"/>
    </source>
</evidence>
<evidence type="ECO:0000313" key="7">
    <source>
        <dbReference type="EMBL" id="KAG2492145.1"/>
    </source>
</evidence>
<organism evidence="7 8">
    <name type="scientific">Edaphochlamys debaryana</name>
    <dbReference type="NCBI Taxonomy" id="47281"/>
    <lineage>
        <taxon>Eukaryota</taxon>
        <taxon>Viridiplantae</taxon>
        <taxon>Chlorophyta</taxon>
        <taxon>core chlorophytes</taxon>
        <taxon>Chlorophyceae</taxon>
        <taxon>CS clade</taxon>
        <taxon>Chlamydomonadales</taxon>
        <taxon>Chlamydomonadales incertae sedis</taxon>
        <taxon>Edaphochlamys</taxon>
    </lineage>
</organism>
<keyword evidence="8" id="KW-1185">Reference proteome</keyword>
<dbReference type="AlphaFoldDB" id="A0A836BX39"/>
<gene>
    <name evidence="7" type="ORF">HYH03_009636</name>
</gene>
<feature type="compositionally biased region" description="Gly residues" evidence="5">
    <location>
        <begin position="237"/>
        <end position="267"/>
    </location>
</feature>
<protein>
    <recommendedName>
        <fullName evidence="6">MYND-type domain-containing protein</fullName>
    </recommendedName>
</protein>
<evidence type="ECO:0000313" key="8">
    <source>
        <dbReference type="Proteomes" id="UP000612055"/>
    </source>
</evidence>
<proteinExistence type="predicted"/>
<keyword evidence="3" id="KW-0862">Zinc</keyword>
<dbReference type="EMBL" id="JAEHOE010000047">
    <property type="protein sequence ID" value="KAG2492145.1"/>
    <property type="molecule type" value="Genomic_DNA"/>
</dbReference>
<feature type="domain" description="MYND-type" evidence="6">
    <location>
        <begin position="958"/>
        <end position="1003"/>
    </location>
</feature>
<name>A0A836BX39_9CHLO</name>
<feature type="region of interest" description="Disordered" evidence="5">
    <location>
        <begin position="235"/>
        <end position="270"/>
    </location>
</feature>
<dbReference type="SUPFAM" id="SSF144232">
    <property type="entry name" value="HIT/MYND zinc finger-like"/>
    <property type="match status" value="1"/>
</dbReference>
<evidence type="ECO:0000259" key="6">
    <source>
        <dbReference type="PROSITE" id="PS50865"/>
    </source>
</evidence>
<keyword evidence="1" id="KW-0479">Metal-binding</keyword>
<keyword evidence="2 4" id="KW-0863">Zinc-finger</keyword>
<dbReference type="Proteomes" id="UP000612055">
    <property type="component" value="Unassembled WGS sequence"/>
</dbReference>
<sequence>MAELFEQLVDPAVLGALSRILCVLLEAIWPLAAPVMAPLIGGVSSVTAEASSLPDSGAAAPSDLSGPYATGIPAAGAGATADVAATAAADANLLDYGYKLLELVCGVLGELVARTPHVLRPGVRPDAPECLALLRGLEASSLLSLACAAYMDAPPMPLVTPTGLLTSPAASLANACDSLRQSISLIVSLANQARAFRPDAEIRAVAQRLAASPMVAEFVRVAAHKAADLELARARGGSDGSASGGGGSVGGGGGSAGSSGQAMGGGATSPAGDAYPGGGWPLLHPDYYRLYRHTGLQRRQLLDSSEFPRLLQQIFTGREDPGPGPSSPGPGPGPGGPSPMEYAVTSLRLPMAEATALVLKLARARACTGMPPGIEEDVQGPSRTAGEAASAQRRHRRSRRAAEQLAHAEGVGELLGDAWMSINLLGLSILLRASLDAVDAVPRGGQDASGANAASGSGLERSSGLTPLQAVLAPAAAEAHVLLAQGLLRLARPGAEGDAAPEAPPALARALQHAHANDSADALWEGYHVHEAVMYGSHVSQVVEEAGWQLRRVGCRLINLLGVNSDELAASDAYRAAAASRLAGAGLCRVLDSAFRLMLTAGGCSGVLRLAEPVLALNATSQILPDLIAVALAGPAAGVAPSAGPGCMGLPPPLPPPPWEPLRDLGLWVTCAKLMRRAVWEVEQGEQATETTRPLPAPVSSAPADAPAALAEAVALVARFGLPCAALGLEASVVTARDTEAEEQAATAAAGGWDWSMALTLAGAALGATVEAAAVLPASELLAAQPLRALWAVAAVLEAAAAATPEEQAAVQAADRCPRLSESLATAAAAVCAAVAEAAQADATLEPAARALLQPGPSGVGGLGAGGVASWHPDAAAALAQLEVAGEAAGPEAEDGSSSVSGALAAVAHAVGSELSGPERWEELQRDRRELAAALGASVLQPPGRRLYPPSALRLCGHAGCSNWDGEHEGRLKLRRCGGCGVERYCGPECQRAAWREGHSAVCAGRAATRQRPRVADD</sequence>
<evidence type="ECO:0000256" key="5">
    <source>
        <dbReference type="SAM" id="MobiDB-lite"/>
    </source>
</evidence>
<evidence type="ECO:0000256" key="4">
    <source>
        <dbReference type="PROSITE-ProRule" id="PRU00134"/>
    </source>
</evidence>
<feature type="compositionally biased region" description="Pro residues" evidence="5">
    <location>
        <begin position="322"/>
        <end position="337"/>
    </location>
</feature>
<feature type="region of interest" description="Disordered" evidence="5">
    <location>
        <begin position="315"/>
        <end position="341"/>
    </location>
</feature>
<accession>A0A836BX39</accession>
<dbReference type="Gene3D" id="6.10.140.2220">
    <property type="match status" value="1"/>
</dbReference>
<dbReference type="GO" id="GO:0008270">
    <property type="term" value="F:zinc ion binding"/>
    <property type="evidence" value="ECO:0007669"/>
    <property type="project" value="UniProtKB-KW"/>
</dbReference>